<dbReference type="Proteomes" id="UP000527355">
    <property type="component" value="Unassembled WGS sequence"/>
</dbReference>
<evidence type="ECO:0000313" key="3">
    <source>
        <dbReference type="Proteomes" id="UP000527355"/>
    </source>
</evidence>
<reference evidence="2 3" key="1">
    <citation type="journal article" date="2020" name="Nature">
        <title>Six reference-quality genomes reveal evolution of bat adaptations.</title>
        <authorList>
            <person name="Jebb D."/>
            <person name="Huang Z."/>
            <person name="Pippel M."/>
            <person name="Hughes G.M."/>
            <person name="Lavrichenko K."/>
            <person name="Devanna P."/>
            <person name="Winkler S."/>
            <person name="Jermiin L.S."/>
            <person name="Skirmuntt E.C."/>
            <person name="Katzourakis A."/>
            <person name="Burkitt-Gray L."/>
            <person name="Ray D.A."/>
            <person name="Sullivan K.A.M."/>
            <person name="Roscito J.G."/>
            <person name="Kirilenko B.M."/>
            <person name="Davalos L.M."/>
            <person name="Corthals A.P."/>
            <person name="Power M.L."/>
            <person name="Jones G."/>
            <person name="Ransome R.D."/>
            <person name="Dechmann D.K.N."/>
            <person name="Locatelli A.G."/>
            <person name="Puechmaille S.J."/>
            <person name="Fedrigo O."/>
            <person name="Jarvis E.D."/>
            <person name="Hiller M."/>
            <person name="Vernes S.C."/>
            <person name="Myers E.W."/>
            <person name="Teeling E.C."/>
        </authorList>
    </citation>
    <scope>NUCLEOTIDE SEQUENCE [LARGE SCALE GENOMIC DNA]</scope>
    <source>
        <strain evidence="2">MMyoMyo1</strain>
        <tissue evidence="2">Flight muscle</tissue>
    </source>
</reference>
<sequence length="138" mass="14622">MKHAPVSRSHAAWVVLRRTPALGAEAATLSDRPVGRAWAEACGRAETRGLSPGVGWCGPCRRVCEVPREASGNQQGVARVRSRRPVEPHPVCPGRPARESASLSFLPAPHMPGCGARLRASPARQGREVLAPNALPST</sequence>
<comment type="caution">
    <text evidence="2">The sequence shown here is derived from an EMBL/GenBank/DDBJ whole genome shotgun (WGS) entry which is preliminary data.</text>
</comment>
<accession>A0A7J8ALN8</accession>
<evidence type="ECO:0000256" key="1">
    <source>
        <dbReference type="SAM" id="MobiDB-lite"/>
    </source>
</evidence>
<protein>
    <submittedName>
        <fullName evidence="2">Uncharacterized protein</fullName>
    </submittedName>
</protein>
<feature type="region of interest" description="Disordered" evidence="1">
    <location>
        <begin position="116"/>
        <end position="138"/>
    </location>
</feature>
<organism evidence="2 3">
    <name type="scientific">Myotis myotis</name>
    <name type="common">Greater mouse-eared bat</name>
    <name type="synonym">Vespertilio myotis</name>
    <dbReference type="NCBI Taxonomy" id="51298"/>
    <lineage>
        <taxon>Eukaryota</taxon>
        <taxon>Metazoa</taxon>
        <taxon>Chordata</taxon>
        <taxon>Craniata</taxon>
        <taxon>Vertebrata</taxon>
        <taxon>Euteleostomi</taxon>
        <taxon>Mammalia</taxon>
        <taxon>Eutheria</taxon>
        <taxon>Laurasiatheria</taxon>
        <taxon>Chiroptera</taxon>
        <taxon>Yangochiroptera</taxon>
        <taxon>Vespertilionidae</taxon>
        <taxon>Myotis</taxon>
    </lineage>
</organism>
<feature type="region of interest" description="Disordered" evidence="1">
    <location>
        <begin position="71"/>
        <end position="99"/>
    </location>
</feature>
<name>A0A7J8ALN8_MYOMY</name>
<evidence type="ECO:0000313" key="2">
    <source>
        <dbReference type="EMBL" id="KAF6387288.1"/>
    </source>
</evidence>
<keyword evidence="3" id="KW-1185">Reference proteome</keyword>
<dbReference type="EMBL" id="JABWUV010000001">
    <property type="protein sequence ID" value="KAF6387288.1"/>
    <property type="molecule type" value="Genomic_DNA"/>
</dbReference>
<dbReference type="AlphaFoldDB" id="A0A7J8ALN8"/>
<proteinExistence type="predicted"/>
<gene>
    <name evidence="2" type="ORF">mMyoMyo1_007803</name>
</gene>